<dbReference type="Pfam" id="PF00621">
    <property type="entry name" value="RhoGEF"/>
    <property type="match status" value="1"/>
</dbReference>
<dbReference type="AlphaFoldDB" id="A0A3B3ZYN0"/>
<dbReference type="InterPro" id="IPR035899">
    <property type="entry name" value="DBL_dom_sf"/>
</dbReference>
<name>A0A3B3ZYN0_9GOBI</name>
<dbReference type="PANTHER" id="PTHR22826">
    <property type="entry name" value="RHO GUANINE EXCHANGE FACTOR-RELATED"/>
    <property type="match status" value="1"/>
</dbReference>
<reference evidence="3" key="2">
    <citation type="submission" date="2025-09" db="UniProtKB">
        <authorList>
            <consortium name="Ensembl"/>
        </authorList>
    </citation>
    <scope>IDENTIFICATION</scope>
</reference>
<dbReference type="PROSITE" id="PS50010">
    <property type="entry name" value="DH_2"/>
    <property type="match status" value="1"/>
</dbReference>
<evidence type="ECO:0000313" key="3">
    <source>
        <dbReference type="Ensembl" id="ENSPMGP00000009858.1"/>
    </source>
</evidence>
<dbReference type="GO" id="GO:0005737">
    <property type="term" value="C:cytoplasm"/>
    <property type="evidence" value="ECO:0007669"/>
    <property type="project" value="TreeGrafter"/>
</dbReference>
<dbReference type="Gene3D" id="1.20.900.10">
    <property type="entry name" value="Dbl homology (DH) domain"/>
    <property type="match status" value="1"/>
</dbReference>
<reference evidence="3" key="1">
    <citation type="submission" date="2025-08" db="UniProtKB">
        <authorList>
            <consortium name="Ensembl"/>
        </authorList>
    </citation>
    <scope>IDENTIFICATION</scope>
</reference>
<proteinExistence type="predicted"/>
<dbReference type="SMART" id="SM00325">
    <property type="entry name" value="RhoGEF"/>
    <property type="match status" value="1"/>
</dbReference>
<dbReference type="PANTHER" id="PTHR22826:SF106">
    <property type="entry name" value="TRIO, ISOFORM A"/>
    <property type="match status" value="1"/>
</dbReference>
<keyword evidence="4" id="KW-1185">Reference proteome</keyword>
<evidence type="ECO:0000259" key="2">
    <source>
        <dbReference type="PROSITE" id="PS50010"/>
    </source>
</evidence>
<dbReference type="SUPFAM" id="SSF48065">
    <property type="entry name" value="DBL homology domain (DH-domain)"/>
    <property type="match status" value="1"/>
</dbReference>
<accession>A0A3B3ZYN0</accession>
<evidence type="ECO:0000256" key="1">
    <source>
        <dbReference type="ARBA" id="ARBA00022658"/>
    </source>
</evidence>
<dbReference type="InterPro" id="IPR000219">
    <property type="entry name" value="DH_dom"/>
</dbReference>
<protein>
    <recommendedName>
        <fullName evidence="2">DH domain-containing protein</fullName>
    </recommendedName>
</protein>
<dbReference type="InterPro" id="IPR051336">
    <property type="entry name" value="RhoGEF_Guanine_NuclExch_SF"/>
</dbReference>
<sequence length="185" mass="22161">HFYRCRYVLTELIETERLYVEDLGLIVEGYKPAMTNQGIPEEMKGKDRIIFGNIHQIYDWHKDYFLGELEKCVSDPDTLAQLFIKHERRLHMYVVYCQNKPKSEYLVSEFIETFFEASRRYPDLMPKPPQQAPLSVEEQAVEVTCFVPKRCNDMMNVGRLQGFEVRRKLYHLKNNEQERQSVRFQ</sequence>
<keyword evidence="1" id="KW-0344">Guanine-nucleotide releasing factor</keyword>
<feature type="domain" description="DH" evidence="2">
    <location>
        <begin position="4"/>
        <end position="116"/>
    </location>
</feature>
<dbReference type="GO" id="GO:0007411">
    <property type="term" value="P:axon guidance"/>
    <property type="evidence" value="ECO:0007669"/>
    <property type="project" value="TreeGrafter"/>
</dbReference>
<dbReference type="STRING" id="409849.ENSPMGP00000009858"/>
<evidence type="ECO:0000313" key="4">
    <source>
        <dbReference type="Proteomes" id="UP000261520"/>
    </source>
</evidence>
<dbReference type="Proteomes" id="UP000261520">
    <property type="component" value="Unplaced"/>
</dbReference>
<dbReference type="Ensembl" id="ENSPMGT00000010509.1">
    <property type="protein sequence ID" value="ENSPMGP00000009858.1"/>
    <property type="gene ID" value="ENSPMGG00000008166.1"/>
</dbReference>
<dbReference type="GO" id="GO:0019898">
    <property type="term" value="C:extrinsic component of membrane"/>
    <property type="evidence" value="ECO:0007669"/>
    <property type="project" value="TreeGrafter"/>
</dbReference>
<organism evidence="3 4">
    <name type="scientific">Periophthalmus magnuspinnatus</name>
    <dbReference type="NCBI Taxonomy" id="409849"/>
    <lineage>
        <taxon>Eukaryota</taxon>
        <taxon>Metazoa</taxon>
        <taxon>Chordata</taxon>
        <taxon>Craniata</taxon>
        <taxon>Vertebrata</taxon>
        <taxon>Euteleostomi</taxon>
        <taxon>Actinopterygii</taxon>
        <taxon>Neopterygii</taxon>
        <taxon>Teleostei</taxon>
        <taxon>Neoteleostei</taxon>
        <taxon>Acanthomorphata</taxon>
        <taxon>Gobiaria</taxon>
        <taxon>Gobiiformes</taxon>
        <taxon>Gobioidei</taxon>
        <taxon>Gobiidae</taxon>
        <taxon>Oxudercinae</taxon>
        <taxon>Periophthalmus</taxon>
    </lineage>
</organism>
<dbReference type="GO" id="GO:0005085">
    <property type="term" value="F:guanyl-nucleotide exchange factor activity"/>
    <property type="evidence" value="ECO:0007669"/>
    <property type="project" value="UniProtKB-KW"/>
</dbReference>